<evidence type="ECO:0000256" key="4">
    <source>
        <dbReference type="ARBA" id="ARBA00023002"/>
    </source>
</evidence>
<dbReference type="RefSeq" id="WP_045312657.1">
    <property type="nucleotide sequence ID" value="NZ_JYJG01000114.1"/>
</dbReference>
<evidence type="ECO:0000313" key="6">
    <source>
        <dbReference type="EMBL" id="KJK48234.1"/>
    </source>
</evidence>
<feature type="domain" description="FAD dependent oxidoreductase" evidence="5">
    <location>
        <begin position="3"/>
        <end position="337"/>
    </location>
</feature>
<keyword evidence="4" id="KW-0560">Oxidoreductase</keyword>
<dbReference type="EMBL" id="JYJG01000114">
    <property type="protein sequence ID" value="KJK48234.1"/>
    <property type="molecule type" value="Genomic_DNA"/>
</dbReference>
<evidence type="ECO:0000256" key="2">
    <source>
        <dbReference type="ARBA" id="ARBA00022630"/>
    </source>
</evidence>
<comment type="cofactor">
    <cofactor evidence="1">
        <name>FAD</name>
        <dbReference type="ChEBI" id="CHEBI:57692"/>
    </cofactor>
</comment>
<keyword evidence="2" id="KW-0285">Flavoprotein</keyword>
<sequence length="347" mass="37403">MARVVIVGAGVTGLLTAVECALAGHRVTVLDRRSIPSPVSTSFDQHRALRTFVPGDVDATLARVAAHRRWLELESLLDTRFYRRVGVVTAWPRAEAVAMAEQAARCGLPVETVEPEKLPHLVLADDTAGVLEIDAGVLLAERVLVAAVRWLIEHPLVSLRPNSRVVAVDTGRVEVEGGSTVHADLVLVAEGPWTTELVDVPVRVHRQTMVYLRPPERLMQWWENAPGAGRLGRDGRGWLLPPGDGTLLKISSDAVRREVASVDSDELDHRWVDRLLAASIVSDVDRYTVVAVKHCHYTTDAATGGALLTEVAPAVWARAACGGSGFATAPLVAGRIVDALHAFEEAA</sequence>
<name>A0A0F0GXP5_LENAE</name>
<dbReference type="InterPro" id="IPR036188">
    <property type="entry name" value="FAD/NAD-bd_sf"/>
</dbReference>
<dbReference type="AlphaFoldDB" id="A0A0F0GXP5"/>
<dbReference type="Gene3D" id="3.50.50.60">
    <property type="entry name" value="FAD/NAD(P)-binding domain"/>
    <property type="match status" value="1"/>
</dbReference>
<dbReference type="GO" id="GO:0008115">
    <property type="term" value="F:sarcosine oxidase activity"/>
    <property type="evidence" value="ECO:0007669"/>
    <property type="project" value="TreeGrafter"/>
</dbReference>
<dbReference type="Pfam" id="PF01266">
    <property type="entry name" value="DAO"/>
    <property type="match status" value="1"/>
</dbReference>
<dbReference type="InterPro" id="IPR045170">
    <property type="entry name" value="MTOX"/>
</dbReference>
<evidence type="ECO:0000256" key="1">
    <source>
        <dbReference type="ARBA" id="ARBA00001974"/>
    </source>
</evidence>
<dbReference type="OrthoDB" id="9806257at2"/>
<keyword evidence="7" id="KW-1185">Reference proteome</keyword>
<dbReference type="GO" id="GO:0050660">
    <property type="term" value="F:flavin adenine dinucleotide binding"/>
    <property type="evidence" value="ECO:0007669"/>
    <property type="project" value="InterPro"/>
</dbReference>
<dbReference type="PANTHER" id="PTHR10961:SF7">
    <property type="entry name" value="FAD DEPENDENT OXIDOREDUCTASE DOMAIN-CONTAINING PROTEIN"/>
    <property type="match status" value="1"/>
</dbReference>
<accession>A0A0F0GXP5</accession>
<gene>
    <name evidence="6" type="ORF">UK23_17760</name>
</gene>
<dbReference type="Proteomes" id="UP000033393">
    <property type="component" value="Unassembled WGS sequence"/>
</dbReference>
<dbReference type="SUPFAM" id="SSF51905">
    <property type="entry name" value="FAD/NAD(P)-binding domain"/>
    <property type="match status" value="1"/>
</dbReference>
<comment type="caution">
    <text evidence="6">The sequence shown here is derived from an EMBL/GenBank/DDBJ whole genome shotgun (WGS) entry which is preliminary data.</text>
</comment>
<dbReference type="eggNOG" id="COG0665">
    <property type="taxonomic scope" value="Bacteria"/>
</dbReference>
<keyword evidence="3" id="KW-0274">FAD</keyword>
<evidence type="ECO:0000256" key="3">
    <source>
        <dbReference type="ARBA" id="ARBA00022827"/>
    </source>
</evidence>
<evidence type="ECO:0000259" key="5">
    <source>
        <dbReference type="Pfam" id="PF01266"/>
    </source>
</evidence>
<protein>
    <submittedName>
        <fullName evidence="6">Oxidoreductase</fullName>
    </submittedName>
</protein>
<dbReference type="PANTHER" id="PTHR10961">
    <property type="entry name" value="PEROXISOMAL SARCOSINE OXIDASE"/>
    <property type="match status" value="1"/>
</dbReference>
<organism evidence="6 7">
    <name type="scientific">Lentzea aerocolonigenes</name>
    <name type="common">Lechevalieria aerocolonigenes</name>
    <name type="synonym">Saccharothrix aerocolonigenes</name>
    <dbReference type="NCBI Taxonomy" id="68170"/>
    <lineage>
        <taxon>Bacteria</taxon>
        <taxon>Bacillati</taxon>
        <taxon>Actinomycetota</taxon>
        <taxon>Actinomycetes</taxon>
        <taxon>Pseudonocardiales</taxon>
        <taxon>Pseudonocardiaceae</taxon>
        <taxon>Lentzea</taxon>
    </lineage>
</organism>
<dbReference type="Gene3D" id="3.30.9.10">
    <property type="entry name" value="D-Amino Acid Oxidase, subunit A, domain 2"/>
    <property type="match status" value="1"/>
</dbReference>
<evidence type="ECO:0000313" key="7">
    <source>
        <dbReference type="Proteomes" id="UP000033393"/>
    </source>
</evidence>
<reference evidence="6 7" key="1">
    <citation type="submission" date="2015-02" db="EMBL/GenBank/DDBJ databases">
        <authorList>
            <person name="Ju K.-S."/>
            <person name="Doroghazi J.R."/>
            <person name="Metcalf W."/>
        </authorList>
    </citation>
    <scope>NUCLEOTIDE SEQUENCE [LARGE SCALE GENOMIC DNA]</scope>
    <source>
        <strain evidence="6 7">NRRL B-16140</strain>
    </source>
</reference>
<dbReference type="PATRIC" id="fig|68170.10.peg.4454"/>
<proteinExistence type="predicted"/>
<dbReference type="InterPro" id="IPR006076">
    <property type="entry name" value="FAD-dep_OxRdtase"/>
</dbReference>
<dbReference type="STRING" id="68170.GCA_000974445_08530"/>